<feature type="transmembrane region" description="Helical" evidence="8">
    <location>
        <begin position="238"/>
        <end position="262"/>
    </location>
</feature>
<evidence type="ECO:0000256" key="4">
    <source>
        <dbReference type="ARBA" id="ARBA00022692"/>
    </source>
</evidence>
<dbReference type="Pfam" id="PF03092">
    <property type="entry name" value="BT1"/>
    <property type="match status" value="1"/>
</dbReference>
<feature type="transmembrane region" description="Helical" evidence="8">
    <location>
        <begin position="145"/>
        <end position="164"/>
    </location>
</feature>
<organism evidence="9 10">
    <name type="scientific">Angomonas deanei</name>
    <dbReference type="NCBI Taxonomy" id="59799"/>
    <lineage>
        <taxon>Eukaryota</taxon>
        <taxon>Discoba</taxon>
        <taxon>Euglenozoa</taxon>
        <taxon>Kinetoplastea</taxon>
        <taxon>Metakinetoplastina</taxon>
        <taxon>Trypanosomatida</taxon>
        <taxon>Trypanosomatidae</taxon>
        <taxon>Strigomonadinae</taxon>
        <taxon>Angomonas</taxon>
    </lineage>
</organism>
<accession>A0A7G2C7E0</accession>
<evidence type="ECO:0000256" key="6">
    <source>
        <dbReference type="ARBA" id="ARBA00023136"/>
    </source>
</evidence>
<protein>
    <submittedName>
        <fullName evidence="9">BT1 family, putative</fullName>
    </submittedName>
</protein>
<keyword evidence="10" id="KW-1185">Reference proteome</keyword>
<proteinExistence type="inferred from homology"/>
<dbReference type="InterPro" id="IPR039309">
    <property type="entry name" value="BT1"/>
</dbReference>
<evidence type="ECO:0000313" key="9">
    <source>
        <dbReference type="EMBL" id="CAD2213902.1"/>
    </source>
</evidence>
<dbReference type="NCBIfam" id="TIGR00788">
    <property type="entry name" value="fbt"/>
    <property type="match status" value="1"/>
</dbReference>
<evidence type="ECO:0000256" key="1">
    <source>
        <dbReference type="ARBA" id="ARBA00004141"/>
    </source>
</evidence>
<feature type="transmembrane region" description="Helical" evidence="8">
    <location>
        <begin position="476"/>
        <end position="500"/>
    </location>
</feature>
<evidence type="ECO:0000256" key="2">
    <source>
        <dbReference type="ARBA" id="ARBA00007015"/>
    </source>
</evidence>
<feature type="region of interest" description="Disordered" evidence="7">
    <location>
        <begin position="287"/>
        <end position="332"/>
    </location>
</feature>
<comment type="similarity">
    <text evidence="2">Belongs to the major facilitator superfamily. Folate-biopterin transporter (TC 2.A.71) family.</text>
</comment>
<reference evidence="9 10" key="1">
    <citation type="submission" date="2020-08" db="EMBL/GenBank/DDBJ databases">
        <authorList>
            <person name="Newling K."/>
            <person name="Davey J."/>
            <person name="Forrester S."/>
        </authorList>
    </citation>
    <scope>NUCLEOTIDE SEQUENCE [LARGE SCALE GENOMIC DNA]</scope>
    <source>
        <strain evidence="10">Crithidia deanei Carvalho (ATCC PRA-265)</strain>
    </source>
</reference>
<feature type="transmembrane region" description="Helical" evidence="8">
    <location>
        <begin position="580"/>
        <end position="602"/>
    </location>
</feature>
<feature type="transmembrane region" description="Helical" evidence="8">
    <location>
        <begin position="414"/>
        <end position="434"/>
    </location>
</feature>
<dbReference type="InterPro" id="IPR004324">
    <property type="entry name" value="FBT"/>
</dbReference>
<keyword evidence="6 8" id="KW-0472">Membrane</keyword>
<dbReference type="GO" id="GO:0016020">
    <property type="term" value="C:membrane"/>
    <property type="evidence" value="ECO:0007669"/>
    <property type="project" value="UniProtKB-SubCell"/>
</dbReference>
<feature type="transmembrane region" description="Helical" evidence="8">
    <location>
        <begin position="118"/>
        <end position="138"/>
    </location>
</feature>
<evidence type="ECO:0000256" key="7">
    <source>
        <dbReference type="SAM" id="MobiDB-lite"/>
    </source>
</evidence>
<dbReference type="VEuPathDB" id="TriTrypDB:ADEAN_000134600"/>
<keyword evidence="5 8" id="KW-1133">Transmembrane helix</keyword>
<dbReference type="OrthoDB" id="754047at2759"/>
<keyword evidence="3" id="KW-0813">Transport</keyword>
<feature type="transmembrane region" description="Helical" evidence="8">
    <location>
        <begin position="209"/>
        <end position="232"/>
    </location>
</feature>
<feature type="transmembrane region" description="Helical" evidence="8">
    <location>
        <begin position="541"/>
        <end position="560"/>
    </location>
</feature>
<feature type="compositionally biased region" description="Basic and acidic residues" evidence="7">
    <location>
        <begin position="298"/>
        <end position="315"/>
    </location>
</feature>
<sequence>MADTTRETAVSGEREEVPVSSDSEPHQSDSTFDDDHFYESTYVHPMAARVFDKAPFVKHIPLFGTVSAVFGPFFTLSLGLGYLLSKGAAGNIINVSRQPMFVNGYGVSVMEYQRLASMYSMGWSVKAFVAVITDLFPFMGYTKRWYLVLSAVLGSVFALAYALLPMKPSSANAAAGFVFLTCFCKANVDILSEGHYSRLMRNFPHAGPSVVSWVWCMTFAGTVISACMMGPLSDKGLAYVGVIVSAVLQFITVFFFIFNLYGEQKNKPDRRKDALLDHRAKIEEAKKERAAAQANHANSDHSPEDHFPVDVEKGSNQRAPAAGMREDSCEPVRELDDAEKNKTVEQGAVEEEEEENWEELVPFVEPDIATCLCGAFEFNRFIFFRNWRLVTYSIIMACAVVTLAVVTVKGTMWARLYTCIVVSVVLGVGAFLCLPVVVAKAAVFMFLNSVLYVQIAGALKNFYLSTCLKDGPHFSYTFYSTVAALITNAAGVMGSVLFASFFSQHKYVWVFVITTVLQMAGSIFDLIIVKRWNIAIGIPDHAMYLMGDSIVYEICFVFSIMPQQILMSRLCPRGTESMSFALLAGISSAGNSLSGVIGSLMMEFKWPVYNTKETVRL</sequence>
<dbReference type="Proteomes" id="UP000515908">
    <property type="component" value="Chromosome 02"/>
</dbReference>
<dbReference type="PANTHER" id="PTHR31585:SF51">
    <property type="entry name" value="TRANSPORTER, PUTATIVE-RELATED"/>
    <property type="match status" value="1"/>
</dbReference>
<feature type="transmembrane region" description="Helical" evidence="8">
    <location>
        <begin position="389"/>
        <end position="408"/>
    </location>
</feature>
<comment type="subcellular location">
    <subcellularLocation>
        <location evidence="1">Membrane</location>
        <topology evidence="1">Multi-pass membrane protein</topology>
    </subcellularLocation>
</comment>
<keyword evidence="4 8" id="KW-0812">Transmembrane</keyword>
<dbReference type="EMBL" id="LR877146">
    <property type="protein sequence ID" value="CAD2213902.1"/>
    <property type="molecule type" value="Genomic_DNA"/>
</dbReference>
<evidence type="ECO:0000313" key="10">
    <source>
        <dbReference type="Proteomes" id="UP000515908"/>
    </source>
</evidence>
<feature type="region of interest" description="Disordered" evidence="7">
    <location>
        <begin position="1"/>
        <end position="31"/>
    </location>
</feature>
<evidence type="ECO:0000256" key="3">
    <source>
        <dbReference type="ARBA" id="ARBA00022448"/>
    </source>
</evidence>
<feature type="transmembrane region" description="Helical" evidence="8">
    <location>
        <begin position="441"/>
        <end position="464"/>
    </location>
</feature>
<feature type="transmembrane region" description="Helical" evidence="8">
    <location>
        <begin position="62"/>
        <end position="84"/>
    </location>
</feature>
<dbReference type="AlphaFoldDB" id="A0A7G2C7E0"/>
<dbReference type="SUPFAM" id="SSF103473">
    <property type="entry name" value="MFS general substrate transporter"/>
    <property type="match status" value="1"/>
</dbReference>
<evidence type="ECO:0000256" key="8">
    <source>
        <dbReference type="SAM" id="Phobius"/>
    </source>
</evidence>
<name>A0A7G2C7E0_9TRYP</name>
<gene>
    <name evidence="9" type="ORF">ADEAN_000134600</name>
</gene>
<evidence type="ECO:0000256" key="5">
    <source>
        <dbReference type="ARBA" id="ARBA00022989"/>
    </source>
</evidence>
<feature type="transmembrane region" description="Helical" evidence="8">
    <location>
        <begin position="507"/>
        <end position="529"/>
    </location>
</feature>
<dbReference type="InterPro" id="IPR036259">
    <property type="entry name" value="MFS_trans_sf"/>
</dbReference>
<dbReference type="PANTHER" id="PTHR31585">
    <property type="entry name" value="FOLATE-BIOPTERIN TRANSPORTER 1, CHLOROPLASTIC"/>
    <property type="match status" value="1"/>
</dbReference>